<organism evidence="1 2">
    <name type="scientific">Paenibacillus larvae</name>
    <dbReference type="NCBI Taxonomy" id="1464"/>
    <lineage>
        <taxon>Bacteria</taxon>
        <taxon>Bacillati</taxon>
        <taxon>Bacillota</taxon>
        <taxon>Bacilli</taxon>
        <taxon>Bacillales</taxon>
        <taxon>Paenibacillaceae</taxon>
        <taxon>Paenibacillus</taxon>
    </lineage>
</organism>
<name>A0AAP5JXK4_9BACL</name>
<comment type="caution">
    <text evidence="1">The sequence shown here is derived from an EMBL/GenBank/DDBJ whole genome shotgun (WGS) entry which is preliminary data.</text>
</comment>
<reference evidence="1" key="2">
    <citation type="submission" date="2023-03" db="EMBL/GenBank/DDBJ databases">
        <authorList>
            <person name="Obshta O."/>
            <person name="Zabrodski M.W."/>
            <person name="Soomro T."/>
            <person name="Wilson G."/>
            <person name="Masood F."/>
            <person name="Thebeau J."/>
            <person name="Bezerra Da Silva M.C."/>
            <person name="Raza F."/>
            <person name="Biganski S."/>
            <person name="Jose M."/>
            <person name="Camilli M."/>
            <person name="Kozii I.V."/>
            <person name="Kozii R.V."/>
            <person name="Simko E."/>
            <person name="Wood S.C."/>
        </authorList>
    </citation>
    <scope>NUCLEOTIDE SEQUENCE</scope>
    <source>
        <strain evidence="1">PL001</strain>
    </source>
</reference>
<dbReference type="Proteomes" id="UP001259239">
    <property type="component" value="Unassembled WGS sequence"/>
</dbReference>
<reference evidence="1" key="1">
    <citation type="journal article" date="2023" name="J. Vet. Diagn. Invest.">
        <title>Oxytetracycline-resistant Paenibacillus larvae identified in commercial beekeeping operations in Saskatchewan using pooled honey sampling.</title>
        <authorList>
            <person name="Obshta O."/>
            <person name="Zabrodski M.W."/>
            <person name="Soomro T."/>
            <person name="Wilson G."/>
            <person name="Masood F."/>
            <person name="Thebeau J."/>
            <person name="Silva M.C.B."/>
            <person name="Biganski S."/>
            <person name="Kozii I.V."/>
            <person name="Koziy R.V."/>
            <person name="Raza M.F."/>
            <person name="Jose M.S."/>
            <person name="Simko E."/>
            <person name="Wood S.C."/>
        </authorList>
    </citation>
    <scope>NUCLEOTIDE SEQUENCE</scope>
    <source>
        <strain evidence="1">PL001</strain>
    </source>
</reference>
<proteinExistence type="predicted"/>
<sequence>MSLSITEKHIRIAHSEGIPAGRTQAILRLITFPFYHTANCSMQRF</sequence>
<gene>
    <name evidence="1" type="ORF">P7H09_20660</name>
</gene>
<dbReference type="EMBL" id="JARQGV010000004">
    <property type="protein sequence ID" value="MDT2253583.1"/>
    <property type="molecule type" value="Genomic_DNA"/>
</dbReference>
<dbReference type="AlphaFoldDB" id="A0AAP5JXK4"/>
<accession>A0AAP5JXK4</accession>
<evidence type="ECO:0000313" key="2">
    <source>
        <dbReference type="Proteomes" id="UP001259239"/>
    </source>
</evidence>
<evidence type="ECO:0000313" key="1">
    <source>
        <dbReference type="EMBL" id="MDT2253583.1"/>
    </source>
</evidence>
<protein>
    <submittedName>
        <fullName evidence="1">Uncharacterized protein</fullName>
    </submittedName>
</protein>